<evidence type="ECO:0000256" key="4">
    <source>
        <dbReference type="ARBA" id="ARBA00023015"/>
    </source>
</evidence>
<dbReference type="InterPro" id="IPR019258">
    <property type="entry name" value="Mediator_Med4"/>
</dbReference>
<dbReference type="Pfam" id="PF10018">
    <property type="entry name" value="Med4"/>
    <property type="match status" value="1"/>
</dbReference>
<feature type="compositionally biased region" description="Low complexity" evidence="10">
    <location>
        <begin position="308"/>
        <end position="333"/>
    </location>
</feature>
<evidence type="ECO:0000256" key="1">
    <source>
        <dbReference type="ARBA" id="ARBA00004123"/>
    </source>
</evidence>
<accession>A0A093XG13</accession>
<feature type="coiled-coil region" evidence="9">
    <location>
        <begin position="62"/>
        <end position="89"/>
    </location>
</feature>
<evidence type="ECO:0000256" key="8">
    <source>
        <dbReference type="RuleBase" id="RU364141"/>
    </source>
</evidence>
<dbReference type="PANTHER" id="PTHR13208:SF2">
    <property type="entry name" value="MEDIATOR OF RNA POLYMERASE II TRANSCRIPTION SUBUNIT 4"/>
    <property type="match status" value="1"/>
</dbReference>
<evidence type="ECO:0000256" key="7">
    <source>
        <dbReference type="ARBA" id="ARBA00031257"/>
    </source>
</evidence>
<keyword evidence="6 8" id="KW-0539">Nucleus</keyword>
<dbReference type="GO" id="GO:0006357">
    <property type="term" value="P:regulation of transcription by RNA polymerase II"/>
    <property type="evidence" value="ECO:0007669"/>
    <property type="project" value="InterPro"/>
</dbReference>
<evidence type="ECO:0000256" key="6">
    <source>
        <dbReference type="ARBA" id="ARBA00023242"/>
    </source>
</evidence>
<comment type="similarity">
    <text evidence="2 8">Belongs to the Mediator complex subunit 4 family.</text>
</comment>
<evidence type="ECO:0000256" key="2">
    <source>
        <dbReference type="ARBA" id="ARBA00009626"/>
    </source>
</evidence>
<feature type="region of interest" description="Disordered" evidence="10">
    <location>
        <begin position="91"/>
        <end position="140"/>
    </location>
</feature>
<comment type="subcellular location">
    <subcellularLocation>
        <location evidence="1 8">Nucleus</location>
    </subcellularLocation>
</comment>
<sequence>MNAQLSSALDGLENKLNSLLTSLTTPAAIGAPAAAIALLEADDVVSSALDTLRTHQANYAKILQLRTEAQNLEERIKTIVRDISGAEKEIAQVTGDDDDDDDDYEIDTDDEDEDNESETAMETDSENGGSIGQQKSSKKGRRKEVDYKLLLEFARRISKYNTQAAADATTGVLGTPGSTTKKLQEKQLEDAKMIDANGRDTSTQEQPGEQEEVTVGTVTKEATNWLEESADADRQYFMIPYPNEDRIRMGVMGQLQLAAVDGNVDPEKEAERMVQEAEGIAGVATSLADVQAQPQSLADEAGMAAKNPGAHAVARPAAKAAAPPAQPRPMLDLDLYDPEDDD</sequence>
<keyword evidence="8" id="KW-0010">Activator</keyword>
<keyword evidence="9" id="KW-0175">Coiled coil</keyword>
<proteinExistence type="inferred from homology"/>
<comment type="function">
    <text evidence="8">Component of the Mediator complex, a coactivator involved in the regulated transcription of nearly all RNA polymerase II-dependent genes. Mediator functions as a bridge to convey information from gene-specific regulatory proteins to the basal RNA polymerase II transcription machinery. Mediator is recruited to promoters by direct interactions with regulatory proteins and serves as a scaffold for the assembly of a functional preinitiation complex with RNA polymerase II and the general transcription factors.</text>
</comment>
<keyword evidence="4 8" id="KW-0805">Transcription regulation</keyword>
<evidence type="ECO:0000313" key="11">
    <source>
        <dbReference type="EMBL" id="KFX44148.1"/>
    </source>
</evidence>
<reference evidence="11" key="2">
    <citation type="journal article" date="2014" name="PLoS Genet.">
        <title>Signature gene expression reveals novel clues to the molecular mechanisms of dimorphic transition in Penicillium marneffei.</title>
        <authorList>
            <person name="Yang E."/>
            <person name="Wang G."/>
            <person name="Cai J."/>
            <person name="Woo P.C."/>
            <person name="Lau S.K."/>
            <person name="Yuen K.-Y."/>
            <person name="Chow W.-N."/>
            <person name="Lin X."/>
        </authorList>
    </citation>
    <scope>NUCLEOTIDE SEQUENCE</scope>
    <source>
        <strain evidence="11">PM1</strain>
    </source>
</reference>
<dbReference type="GO" id="GO:0003712">
    <property type="term" value="F:transcription coregulator activity"/>
    <property type="evidence" value="ECO:0007669"/>
    <property type="project" value="InterPro"/>
</dbReference>
<evidence type="ECO:0000256" key="9">
    <source>
        <dbReference type="SAM" id="Coils"/>
    </source>
</evidence>
<gene>
    <name evidence="8" type="primary">MED4</name>
    <name evidence="11" type="ORF">GQ26_0300640</name>
</gene>
<dbReference type="PANTHER" id="PTHR13208">
    <property type="entry name" value="MEDIATOR OF RNA POLYMERASE II TRANSCRIPTION SUBUNIT 4"/>
    <property type="match status" value="1"/>
</dbReference>
<feature type="region of interest" description="Disordered" evidence="10">
    <location>
        <begin position="298"/>
        <end position="342"/>
    </location>
</feature>
<dbReference type="GO" id="GO:0016592">
    <property type="term" value="C:mediator complex"/>
    <property type="evidence" value="ECO:0007669"/>
    <property type="project" value="InterPro"/>
</dbReference>
<evidence type="ECO:0000256" key="5">
    <source>
        <dbReference type="ARBA" id="ARBA00023163"/>
    </source>
</evidence>
<reference key="1">
    <citation type="journal article" date="2014" name="PLoS Genet.">
        <title>Signature Gene Expression Reveals Novel Clues to the Molecular Mechanisms of Dimorphic Transition in Penicillium marneffei.</title>
        <authorList>
            <person name="Yang E."/>
            <person name="Wang G."/>
            <person name="Cai J."/>
            <person name="Woo P.C."/>
            <person name="Lau S.K."/>
            <person name="Yuen K.-Y."/>
            <person name="Chow W.-N."/>
            <person name="Lin X."/>
        </authorList>
    </citation>
    <scope>NUCLEOTIDE SEQUENCE [LARGE SCALE GENOMIC DNA]</scope>
    <source>
        <strain>PM1</strain>
    </source>
</reference>
<comment type="subunit">
    <text evidence="8">Component of the Mediator complex.</text>
</comment>
<protein>
    <recommendedName>
        <fullName evidence="3 8">Mediator of RNA polymerase II transcription subunit 4</fullName>
    </recommendedName>
    <alternativeName>
        <fullName evidence="7 8">Mediator complex subunit 4</fullName>
    </alternativeName>
</protein>
<name>A0A093XG13_TALMA</name>
<dbReference type="HOGENOM" id="CLU_052082_0_0_1"/>
<dbReference type="EMBL" id="JPOX01000030">
    <property type="protein sequence ID" value="KFX44148.1"/>
    <property type="molecule type" value="Genomic_DNA"/>
</dbReference>
<organism evidence="11">
    <name type="scientific">Talaromyces marneffei PM1</name>
    <dbReference type="NCBI Taxonomy" id="1077442"/>
    <lineage>
        <taxon>Eukaryota</taxon>
        <taxon>Fungi</taxon>
        <taxon>Dikarya</taxon>
        <taxon>Ascomycota</taxon>
        <taxon>Pezizomycotina</taxon>
        <taxon>Eurotiomycetes</taxon>
        <taxon>Eurotiomycetidae</taxon>
        <taxon>Eurotiales</taxon>
        <taxon>Trichocomaceae</taxon>
        <taxon>Talaromyces</taxon>
        <taxon>Talaromyces sect. Talaromyces</taxon>
    </lineage>
</organism>
<feature type="compositionally biased region" description="Polar residues" evidence="10">
    <location>
        <begin position="126"/>
        <end position="135"/>
    </location>
</feature>
<evidence type="ECO:0000256" key="10">
    <source>
        <dbReference type="SAM" id="MobiDB-lite"/>
    </source>
</evidence>
<dbReference type="GO" id="GO:0070847">
    <property type="term" value="C:core mediator complex"/>
    <property type="evidence" value="ECO:0007669"/>
    <property type="project" value="TreeGrafter"/>
</dbReference>
<dbReference type="eggNOG" id="ENOG502SCD7">
    <property type="taxonomic scope" value="Eukaryota"/>
</dbReference>
<keyword evidence="5 8" id="KW-0804">Transcription</keyword>
<evidence type="ECO:0000256" key="3">
    <source>
        <dbReference type="ARBA" id="ARBA00020629"/>
    </source>
</evidence>
<feature type="compositionally biased region" description="Acidic residues" evidence="10">
    <location>
        <begin position="95"/>
        <end position="125"/>
    </location>
</feature>
<comment type="caution">
    <text evidence="11">The sequence shown here is derived from an EMBL/GenBank/DDBJ whole genome shotgun (WGS) entry which is preliminary data.</text>
</comment>
<dbReference type="AlphaFoldDB" id="A0A093XG13"/>